<evidence type="ECO:0000313" key="4">
    <source>
        <dbReference type="Proteomes" id="UP000314294"/>
    </source>
</evidence>
<keyword evidence="2" id="KW-1133">Transmembrane helix</keyword>
<keyword evidence="1" id="KW-0175">Coiled coil</keyword>
<evidence type="ECO:0000313" key="3">
    <source>
        <dbReference type="EMBL" id="TNN37588.1"/>
    </source>
</evidence>
<reference evidence="3 4" key="1">
    <citation type="submission" date="2019-03" db="EMBL/GenBank/DDBJ databases">
        <title>First draft genome of Liparis tanakae, snailfish: a comprehensive survey of snailfish specific genes.</title>
        <authorList>
            <person name="Kim W."/>
            <person name="Song I."/>
            <person name="Jeong J.-H."/>
            <person name="Kim D."/>
            <person name="Kim S."/>
            <person name="Ryu S."/>
            <person name="Song J.Y."/>
            <person name="Lee S.K."/>
        </authorList>
    </citation>
    <scope>NUCLEOTIDE SEQUENCE [LARGE SCALE GENOMIC DNA]</scope>
    <source>
        <tissue evidence="3">Muscle</tissue>
    </source>
</reference>
<accession>A0A4Z2F8U5</accession>
<sequence length="244" mass="28059">MEEELHYVTVTFKSGEKPSDLEIIYDEVTTCKEQPSDTDLNTPDDKKEAPRCTLLYLVAAGLGIICVLLVSAVVTVTIYCKSDDLLLNEGPLRRFECSSDVGAAMSEQRRENIHLEDQNRHMWTIEKNALERQNQELTRERDRLHWTVAVILDFENFPVNSRCPQKVCTPCLDGWLLFQSHCYLVTTSTYYSEWRTFWKAQQAGYRPPCGLILPGAEPLANWNEASCTMKNRWICETRALIKSD</sequence>
<protein>
    <recommendedName>
        <fullName evidence="5">C-type lectin domain-containing protein</fullName>
    </recommendedName>
</protein>
<evidence type="ECO:0000256" key="1">
    <source>
        <dbReference type="SAM" id="Coils"/>
    </source>
</evidence>
<feature type="coiled-coil region" evidence="1">
    <location>
        <begin position="120"/>
        <end position="147"/>
    </location>
</feature>
<keyword evidence="2" id="KW-0812">Transmembrane</keyword>
<feature type="transmembrane region" description="Helical" evidence="2">
    <location>
        <begin position="54"/>
        <end position="79"/>
    </location>
</feature>
<dbReference type="SUPFAM" id="SSF56436">
    <property type="entry name" value="C-type lectin-like"/>
    <property type="match status" value="1"/>
</dbReference>
<comment type="caution">
    <text evidence="3">The sequence shown here is derived from an EMBL/GenBank/DDBJ whole genome shotgun (WGS) entry which is preliminary data.</text>
</comment>
<proteinExistence type="predicted"/>
<dbReference type="EMBL" id="SRLO01001467">
    <property type="protein sequence ID" value="TNN37588.1"/>
    <property type="molecule type" value="Genomic_DNA"/>
</dbReference>
<evidence type="ECO:0000256" key="2">
    <source>
        <dbReference type="SAM" id="Phobius"/>
    </source>
</evidence>
<dbReference type="AlphaFoldDB" id="A0A4Z2F8U5"/>
<dbReference type="Proteomes" id="UP000314294">
    <property type="component" value="Unassembled WGS sequence"/>
</dbReference>
<name>A0A4Z2F8U5_9TELE</name>
<gene>
    <name evidence="3" type="ORF">EYF80_052247</name>
</gene>
<evidence type="ECO:0008006" key="5">
    <source>
        <dbReference type="Google" id="ProtNLM"/>
    </source>
</evidence>
<dbReference type="InterPro" id="IPR016187">
    <property type="entry name" value="CTDL_fold"/>
</dbReference>
<dbReference type="OrthoDB" id="2142683at2759"/>
<keyword evidence="2" id="KW-0472">Membrane</keyword>
<keyword evidence="4" id="KW-1185">Reference proteome</keyword>
<organism evidence="3 4">
    <name type="scientific">Liparis tanakae</name>
    <name type="common">Tanaka's snailfish</name>
    <dbReference type="NCBI Taxonomy" id="230148"/>
    <lineage>
        <taxon>Eukaryota</taxon>
        <taxon>Metazoa</taxon>
        <taxon>Chordata</taxon>
        <taxon>Craniata</taxon>
        <taxon>Vertebrata</taxon>
        <taxon>Euteleostomi</taxon>
        <taxon>Actinopterygii</taxon>
        <taxon>Neopterygii</taxon>
        <taxon>Teleostei</taxon>
        <taxon>Neoteleostei</taxon>
        <taxon>Acanthomorphata</taxon>
        <taxon>Eupercaria</taxon>
        <taxon>Perciformes</taxon>
        <taxon>Cottioidei</taxon>
        <taxon>Cottales</taxon>
        <taxon>Liparidae</taxon>
        <taxon>Liparis</taxon>
    </lineage>
</organism>